<evidence type="ECO:0000313" key="1">
    <source>
        <dbReference type="EMBL" id="MPL60567.1"/>
    </source>
</evidence>
<name>A0A644T237_9ZZZZ</name>
<accession>A0A644T237</accession>
<comment type="caution">
    <text evidence="1">The sequence shown here is derived from an EMBL/GenBank/DDBJ whole genome shotgun (WGS) entry which is preliminary data.</text>
</comment>
<dbReference type="EMBL" id="VSSQ01000012">
    <property type="protein sequence ID" value="MPL60567.1"/>
    <property type="molecule type" value="Genomic_DNA"/>
</dbReference>
<sequence>MLEFVIILLSAFLIGYFVGKCVGCRQGMVEGKSAAVLILRQKSFEQGYCSLCKASGVVESGIVSNHSTHTKDGEW</sequence>
<organism evidence="1">
    <name type="scientific">bioreactor metagenome</name>
    <dbReference type="NCBI Taxonomy" id="1076179"/>
    <lineage>
        <taxon>unclassified sequences</taxon>
        <taxon>metagenomes</taxon>
        <taxon>ecological metagenomes</taxon>
    </lineage>
</organism>
<reference evidence="1" key="1">
    <citation type="submission" date="2019-08" db="EMBL/GenBank/DDBJ databases">
        <authorList>
            <person name="Kucharzyk K."/>
            <person name="Murdoch R.W."/>
            <person name="Higgins S."/>
            <person name="Loffler F."/>
        </authorList>
    </citation>
    <scope>NUCLEOTIDE SEQUENCE</scope>
</reference>
<protein>
    <submittedName>
        <fullName evidence="1">Uncharacterized protein</fullName>
    </submittedName>
</protein>
<proteinExistence type="predicted"/>
<dbReference type="AlphaFoldDB" id="A0A644T237"/>
<gene>
    <name evidence="1" type="ORF">SDC9_06128</name>
</gene>